<evidence type="ECO:0008006" key="3">
    <source>
        <dbReference type="Google" id="ProtNLM"/>
    </source>
</evidence>
<dbReference type="KEGG" id="plut:EI981_19600"/>
<dbReference type="Proteomes" id="UP000270678">
    <property type="component" value="Chromosome"/>
</dbReference>
<keyword evidence="2" id="KW-1185">Reference proteome</keyword>
<organism evidence="1 2">
    <name type="scientific">Paenibacillus lutimineralis</name>
    <dbReference type="NCBI Taxonomy" id="2707005"/>
    <lineage>
        <taxon>Bacteria</taxon>
        <taxon>Bacillati</taxon>
        <taxon>Bacillota</taxon>
        <taxon>Bacilli</taxon>
        <taxon>Bacillales</taxon>
        <taxon>Paenibacillaceae</taxon>
        <taxon>Paenibacillus</taxon>
    </lineage>
</organism>
<evidence type="ECO:0000313" key="1">
    <source>
        <dbReference type="EMBL" id="AZS16438.1"/>
    </source>
</evidence>
<protein>
    <recommendedName>
        <fullName evidence="3">HEAT repeat domain-containing protein</fullName>
    </recommendedName>
</protein>
<dbReference type="EMBL" id="CP034346">
    <property type="protein sequence ID" value="AZS16438.1"/>
    <property type="molecule type" value="Genomic_DNA"/>
</dbReference>
<name>A0A3S9V1K2_9BACL</name>
<accession>A0A3S9V1K2</accession>
<dbReference type="AlphaFoldDB" id="A0A3S9V1K2"/>
<proteinExistence type="predicted"/>
<dbReference type="OrthoDB" id="154709at2"/>
<reference evidence="2" key="1">
    <citation type="submission" date="2018-12" db="EMBL/GenBank/DDBJ databases">
        <title>Complete genome sequence of Paenibacillus sp. MBLB1234.</title>
        <authorList>
            <person name="Nam Y.-D."/>
            <person name="Kang J."/>
            <person name="Chung W.-H."/>
            <person name="Park Y.S."/>
        </authorList>
    </citation>
    <scope>NUCLEOTIDE SEQUENCE [LARGE SCALE GENOMIC DNA]</scope>
    <source>
        <strain evidence="2">MBLB1234</strain>
    </source>
</reference>
<gene>
    <name evidence="1" type="ORF">EI981_19600</name>
</gene>
<evidence type="ECO:0000313" key="2">
    <source>
        <dbReference type="Proteomes" id="UP000270678"/>
    </source>
</evidence>
<sequence length="274" mass="31028">MKEQTDILEEIIPMLAIKTNFKEIEELLCANSNLPGPRGNLTLAYNFAACFQGENLSDDLLDLLIRWVNIPEAEAPANHPREYLPFCGILSLGAHYCYTNKETQHLILYQFKSAMNDKRWRTREGAAMGLQLIAENNFPAIKEYFIRCYPDASYLEKRAFVAALAHPPILHHKEIARFSLKMGGDILADFAASDPLDRRSEHFAVLSKGLQYALSVFVEALPEEGFALLKEYAVVRHPEVDKILRSNLSKSRLTKKYAPQVAEVLAIMEARGRC</sequence>
<dbReference type="RefSeq" id="WP_127001046.1">
    <property type="nucleotide sequence ID" value="NZ_CP034346.1"/>
</dbReference>